<dbReference type="InParanoid" id="A0A1J7J6R6"/>
<accession>A0A1J7J6R6</accession>
<dbReference type="AlphaFoldDB" id="A0A1J7J6R6"/>
<dbReference type="EMBL" id="KV875108">
    <property type="protein sequence ID" value="OIW23186.1"/>
    <property type="molecule type" value="Genomic_DNA"/>
</dbReference>
<keyword evidence="2" id="KW-1185">Reference proteome</keyword>
<gene>
    <name evidence="1" type="ORF">CONLIGDRAFT_719445</name>
</gene>
<reference evidence="1 2" key="1">
    <citation type="submission" date="2016-10" db="EMBL/GenBank/DDBJ databases">
        <title>Draft genome sequence of Coniochaeta ligniaria NRRL30616, a lignocellulolytic fungus for bioabatement of inhibitors in plant biomass hydrolysates.</title>
        <authorList>
            <consortium name="DOE Joint Genome Institute"/>
            <person name="Jimenez D.J."/>
            <person name="Hector R.E."/>
            <person name="Riley R."/>
            <person name="Sun H."/>
            <person name="Grigoriev I.V."/>
            <person name="Van Elsas J.D."/>
            <person name="Nichols N.N."/>
        </authorList>
    </citation>
    <scope>NUCLEOTIDE SEQUENCE [LARGE SCALE GENOMIC DNA]</scope>
    <source>
        <strain evidence="1 2">NRRL 30616</strain>
    </source>
</reference>
<protein>
    <submittedName>
        <fullName evidence="1">Uncharacterized protein</fullName>
    </submittedName>
</protein>
<evidence type="ECO:0000313" key="2">
    <source>
        <dbReference type="Proteomes" id="UP000182658"/>
    </source>
</evidence>
<name>A0A1J7J6R6_9PEZI</name>
<dbReference type="Proteomes" id="UP000182658">
    <property type="component" value="Unassembled WGS sequence"/>
</dbReference>
<evidence type="ECO:0000313" key="1">
    <source>
        <dbReference type="EMBL" id="OIW23186.1"/>
    </source>
</evidence>
<sequence>MAPASLTTTILQNAAADEISSLSSVLRGPCLPSVRTEISREKGSPLSSTDANTAFATSSFIMIPMLCALKTCPPSGSFYCLDDGQHQARHHVQPQVGDKDDHDRCSPTCYVGEIGVNVNVLAICYTDDVEETAKVILHDIGTAAGMETS</sequence>
<organism evidence="1 2">
    <name type="scientific">Coniochaeta ligniaria NRRL 30616</name>
    <dbReference type="NCBI Taxonomy" id="1408157"/>
    <lineage>
        <taxon>Eukaryota</taxon>
        <taxon>Fungi</taxon>
        <taxon>Dikarya</taxon>
        <taxon>Ascomycota</taxon>
        <taxon>Pezizomycotina</taxon>
        <taxon>Sordariomycetes</taxon>
        <taxon>Sordariomycetidae</taxon>
        <taxon>Coniochaetales</taxon>
        <taxon>Coniochaetaceae</taxon>
        <taxon>Coniochaeta</taxon>
    </lineage>
</organism>
<proteinExistence type="predicted"/>